<reference evidence="1 2" key="2">
    <citation type="journal article" date="2010" name="Stand. Genomic Sci.">
        <title>Complete genome sequence of Syntrophothermus lipocalidus type strain (TGB-C1).</title>
        <authorList>
            <person name="Djao O.D."/>
            <person name="Zhang X."/>
            <person name="Lucas S."/>
            <person name="Lapidus A."/>
            <person name="Del Rio T.G."/>
            <person name="Nolan M."/>
            <person name="Tice H."/>
            <person name="Cheng J.F."/>
            <person name="Han C."/>
            <person name="Tapia R."/>
            <person name="Goodwin L."/>
            <person name="Pitluck S."/>
            <person name="Liolios K."/>
            <person name="Ivanova N."/>
            <person name="Mavromatis K."/>
            <person name="Mikhailova N."/>
            <person name="Ovchinnikova G."/>
            <person name="Pati A."/>
            <person name="Brambilla E."/>
            <person name="Chen A."/>
            <person name="Palaniappan K."/>
            <person name="Land M."/>
            <person name="Hauser L."/>
            <person name="Chang Y.J."/>
            <person name="Jeffries C.D."/>
            <person name="Rohde M."/>
            <person name="Sikorski J."/>
            <person name="Spring S."/>
            <person name="Goker M."/>
            <person name="Detter J.C."/>
            <person name="Woyke T."/>
            <person name="Bristow J."/>
            <person name="Eisen J.A."/>
            <person name="Markowitz V."/>
            <person name="Hugenholtz P."/>
            <person name="Kyrpides N.C."/>
            <person name="Klenk H.P."/>
        </authorList>
    </citation>
    <scope>NUCLEOTIDE SEQUENCE [LARGE SCALE GENOMIC DNA]</scope>
    <source>
        <strain evidence="2">DSM 12680 / TGB-C1</strain>
    </source>
</reference>
<protein>
    <recommendedName>
        <fullName evidence="3">Transcriptional regulator</fullName>
    </recommendedName>
</protein>
<reference evidence="2" key="1">
    <citation type="journal article" date="2010" name="Stand. Genomic Sci.">
        <title>Complete genome sequence of Syntrophothermus lipocalidus type strain (TGB-C1T).</title>
        <authorList>
            <consortium name="US DOE Joint Genome Institute (JGI-PGF)"/>
            <person name="Djao O."/>
            <person name="Zhang X."/>
            <person name="Lucas S."/>
            <person name="Lapidus A."/>
            <person name="Glavina Del Rio T."/>
            <person name="Nolan M."/>
            <person name="Tice H."/>
            <person name="Cheng J."/>
            <person name="Han C."/>
            <person name="Tapia R."/>
            <person name="Goodwin L."/>
            <person name="Pitluck S."/>
            <person name="Liolios K."/>
            <person name="Ivanova N."/>
            <person name="Mavromatis K."/>
            <person name="Mikhailova N."/>
            <person name="Ovchinnikova G."/>
            <person name="Pati A."/>
            <person name="Brambilla E."/>
            <person name="Chen A."/>
            <person name="Palaniappan K."/>
            <person name="Land M."/>
            <person name="Hauser L."/>
            <person name="Chang Y."/>
            <person name="Jeffries C."/>
            <person name="Rohde M."/>
            <person name="Sikorski J."/>
            <person name="Spring S."/>
            <person name="Goker M."/>
            <person name="Detter J."/>
            <person name="Woyke T."/>
            <person name="Bristow J."/>
            <person name="Eisen J."/>
            <person name="Markowitz V."/>
            <person name="Hugenholtz P."/>
            <person name="Kyrpides N."/>
            <person name="Klenk H."/>
        </authorList>
    </citation>
    <scope>NUCLEOTIDE SEQUENCE [LARGE SCALE GENOMIC DNA]</scope>
    <source>
        <strain evidence="2">DSM 12680 / TGB-C1</strain>
    </source>
</reference>
<dbReference type="RefSeq" id="WP_013176162.1">
    <property type="nucleotide sequence ID" value="NC_014220.1"/>
</dbReference>
<name>D7CPY2_SYNLT</name>
<accession>D7CPY2</accession>
<keyword evidence="2" id="KW-1185">Reference proteome</keyword>
<dbReference type="KEGG" id="slp:Slip_2013"/>
<dbReference type="AlphaFoldDB" id="D7CPY2"/>
<gene>
    <name evidence="1" type="ordered locus">Slip_2013</name>
</gene>
<dbReference type="OrthoDB" id="122670at2"/>
<organism evidence="1 2">
    <name type="scientific">Syntrophothermus lipocalidus (strain DSM 12680 / TGB-C1)</name>
    <dbReference type="NCBI Taxonomy" id="643648"/>
    <lineage>
        <taxon>Bacteria</taxon>
        <taxon>Bacillati</taxon>
        <taxon>Bacillota</taxon>
        <taxon>Clostridia</taxon>
        <taxon>Eubacteriales</taxon>
        <taxon>Syntrophomonadaceae</taxon>
        <taxon>Syntrophothermus</taxon>
    </lineage>
</organism>
<dbReference type="Pfam" id="PF13711">
    <property type="entry name" value="DUF4160"/>
    <property type="match status" value="1"/>
</dbReference>
<evidence type="ECO:0000313" key="2">
    <source>
        <dbReference type="Proteomes" id="UP000000378"/>
    </source>
</evidence>
<sequence length="89" mass="10050">MPIICEFWGFKVYMYYQDHLPPHFHVRGRGTHAVISLPDGALLAGDLPSGIASHIAAWVQENAEALMENWRRARCKEPLLKVPSPKRGV</sequence>
<dbReference type="HOGENOM" id="CLU_162083_0_0_9"/>
<evidence type="ECO:0008006" key="3">
    <source>
        <dbReference type="Google" id="ProtNLM"/>
    </source>
</evidence>
<dbReference type="STRING" id="643648.Slip_2013"/>
<evidence type="ECO:0000313" key="1">
    <source>
        <dbReference type="EMBL" id="ADI02760.1"/>
    </source>
</evidence>
<proteinExistence type="predicted"/>
<dbReference type="Proteomes" id="UP000000378">
    <property type="component" value="Chromosome"/>
</dbReference>
<dbReference type="EMBL" id="CP002048">
    <property type="protein sequence ID" value="ADI02760.1"/>
    <property type="molecule type" value="Genomic_DNA"/>
</dbReference>
<dbReference type="InterPro" id="IPR025427">
    <property type="entry name" value="DUF4160"/>
</dbReference>